<dbReference type="GO" id="GO:0004519">
    <property type="term" value="F:endonuclease activity"/>
    <property type="evidence" value="ECO:0007669"/>
    <property type="project" value="UniProtKB-KW"/>
</dbReference>
<dbReference type="OrthoDB" id="70994at2"/>
<organism evidence="2 3">
    <name type="scientific">Deinococcus cavernae</name>
    <dbReference type="NCBI Taxonomy" id="2320857"/>
    <lineage>
        <taxon>Bacteria</taxon>
        <taxon>Thermotogati</taxon>
        <taxon>Deinococcota</taxon>
        <taxon>Deinococci</taxon>
        <taxon>Deinococcales</taxon>
        <taxon>Deinococcaceae</taxon>
        <taxon>Deinococcus</taxon>
    </lineage>
</organism>
<reference evidence="2 3" key="1">
    <citation type="submission" date="2018-09" db="EMBL/GenBank/DDBJ databases">
        <authorList>
            <person name="Zhu H."/>
        </authorList>
    </citation>
    <scope>NUCLEOTIDE SEQUENCE [LARGE SCALE GENOMIC DNA]</scope>
    <source>
        <strain evidence="2 3">K2S05-167</strain>
    </source>
</reference>
<dbReference type="Gene3D" id="3.90.75.20">
    <property type="match status" value="1"/>
</dbReference>
<dbReference type="EMBL" id="QYUJ01000009">
    <property type="protein sequence ID" value="RJF74567.1"/>
    <property type="molecule type" value="Genomic_DNA"/>
</dbReference>
<keyword evidence="2" id="KW-0255">Endonuclease</keyword>
<sequence length="92" mass="10726">MSYKRKWDKKLRRQIYVHRLVAAQHMGRELMPGEVVHHRNGDKQDFSPENLLVLPSQAAHMAVEHVQRKKAQGLEPLFDLEDMAVRSGKRSI</sequence>
<keyword evidence="3" id="KW-1185">Reference proteome</keyword>
<dbReference type="AlphaFoldDB" id="A0A418VEP7"/>
<keyword evidence="2" id="KW-0378">Hydrolase</keyword>
<protein>
    <submittedName>
        <fullName evidence="2">HNH endonuclease</fullName>
    </submittedName>
</protein>
<proteinExistence type="predicted"/>
<dbReference type="SUPFAM" id="SSF54060">
    <property type="entry name" value="His-Me finger endonucleases"/>
    <property type="match status" value="1"/>
</dbReference>
<dbReference type="InterPro" id="IPR003615">
    <property type="entry name" value="HNH_nuc"/>
</dbReference>
<dbReference type="Proteomes" id="UP000286287">
    <property type="component" value="Unassembled WGS sequence"/>
</dbReference>
<keyword evidence="2" id="KW-0540">Nuclease</keyword>
<comment type="caution">
    <text evidence="2">The sequence shown here is derived from an EMBL/GenBank/DDBJ whole genome shotgun (WGS) entry which is preliminary data.</text>
</comment>
<accession>A0A418VEP7</accession>
<dbReference type="Pfam" id="PF13392">
    <property type="entry name" value="HNH_3"/>
    <property type="match status" value="1"/>
</dbReference>
<feature type="domain" description="HNH nuclease" evidence="1">
    <location>
        <begin position="16"/>
        <end position="59"/>
    </location>
</feature>
<dbReference type="InterPro" id="IPR044925">
    <property type="entry name" value="His-Me_finger_sf"/>
</dbReference>
<name>A0A418VEP7_9DEIO</name>
<evidence type="ECO:0000313" key="3">
    <source>
        <dbReference type="Proteomes" id="UP000286287"/>
    </source>
</evidence>
<evidence type="ECO:0000259" key="1">
    <source>
        <dbReference type="Pfam" id="PF13392"/>
    </source>
</evidence>
<evidence type="ECO:0000313" key="2">
    <source>
        <dbReference type="EMBL" id="RJF74567.1"/>
    </source>
</evidence>
<gene>
    <name evidence="2" type="ORF">D3875_03235</name>
</gene>